<dbReference type="RefSeq" id="WP_227805437.1">
    <property type="nucleotide sequence ID" value="NZ_BBNU01000002.1"/>
</dbReference>
<dbReference type="EMBL" id="BBNU01000002">
    <property type="protein sequence ID" value="GAL78027.1"/>
    <property type="molecule type" value="Genomic_DNA"/>
</dbReference>
<dbReference type="Proteomes" id="UP000029643">
    <property type="component" value="Unassembled WGS sequence"/>
</dbReference>
<gene>
    <name evidence="1" type="ORF">JCM19274_4526</name>
</gene>
<comment type="caution">
    <text evidence="1">The sequence shown here is derived from an EMBL/GenBank/DDBJ whole genome shotgun (WGS) entry which is preliminary data.</text>
</comment>
<reference evidence="1 2" key="1">
    <citation type="journal article" date="2014" name="Genome Announc.">
        <title>Draft Genome Sequences of Marine Flavobacterium Algibacter lectus Strains SS8 and NR4.</title>
        <authorList>
            <person name="Takatani N."/>
            <person name="Nakanishi M."/>
            <person name="Meirelles P."/>
            <person name="Mino S."/>
            <person name="Suda W."/>
            <person name="Oshima K."/>
            <person name="Hattori M."/>
            <person name="Ohkuma M."/>
            <person name="Hosokawa M."/>
            <person name="Miyashita K."/>
            <person name="Thompson F.L."/>
            <person name="Niwa A."/>
            <person name="Sawabe T."/>
            <person name="Sawabe T."/>
        </authorList>
    </citation>
    <scope>NUCLEOTIDE SEQUENCE [LARGE SCALE GENOMIC DNA]</scope>
    <source>
        <strain evidence="2">JCM19274</strain>
    </source>
</reference>
<dbReference type="AlphaFoldDB" id="A0A090X4M2"/>
<evidence type="ECO:0000313" key="1">
    <source>
        <dbReference type="EMBL" id="GAL78027.1"/>
    </source>
</evidence>
<accession>A0A090X4M2</accession>
<evidence type="ECO:0000313" key="2">
    <source>
        <dbReference type="Proteomes" id="UP000029643"/>
    </source>
</evidence>
<sequence>MSTSISLPTPIVSVKWLQEHLNNENLIVLDGTINKVFNASQKQIPGTRLSISKRNLAMYRIRFLALFLRKNSFKEKLEI</sequence>
<name>A0A090X4M2_9FLAO</name>
<proteinExistence type="predicted"/>
<organism evidence="1 2">
    <name type="scientific">Algibacter lectus</name>
    <dbReference type="NCBI Taxonomy" id="221126"/>
    <lineage>
        <taxon>Bacteria</taxon>
        <taxon>Pseudomonadati</taxon>
        <taxon>Bacteroidota</taxon>
        <taxon>Flavobacteriia</taxon>
        <taxon>Flavobacteriales</taxon>
        <taxon>Flavobacteriaceae</taxon>
        <taxon>Algibacter</taxon>
    </lineage>
</organism>
<protein>
    <submittedName>
        <fullName evidence="1">Uncharacterized protein</fullName>
    </submittedName>
</protein>